<feature type="compositionally biased region" description="Basic and acidic residues" evidence="1">
    <location>
        <begin position="94"/>
        <end position="107"/>
    </location>
</feature>
<evidence type="ECO:0000313" key="3">
    <source>
        <dbReference type="Proteomes" id="UP001161017"/>
    </source>
</evidence>
<accession>A0AA43TS68</accession>
<keyword evidence="3" id="KW-1185">Reference proteome</keyword>
<feature type="compositionally biased region" description="Low complexity" evidence="1">
    <location>
        <begin position="108"/>
        <end position="117"/>
    </location>
</feature>
<reference evidence="2" key="1">
    <citation type="journal article" date="2023" name="Genome Biol. Evol.">
        <title>First Whole Genome Sequence and Flow Cytometry Genome Size Data for the Lichen-Forming Fungus Ramalina farinacea (Ascomycota).</title>
        <authorList>
            <person name="Llewellyn T."/>
            <person name="Mian S."/>
            <person name="Hill R."/>
            <person name="Leitch I.J."/>
            <person name="Gaya E."/>
        </authorList>
    </citation>
    <scope>NUCLEOTIDE SEQUENCE</scope>
    <source>
        <strain evidence="2">LIQ254RAFAR</strain>
    </source>
</reference>
<gene>
    <name evidence="2" type="ORF">OHK93_008790</name>
</gene>
<dbReference type="AlphaFoldDB" id="A0AA43TS68"/>
<comment type="caution">
    <text evidence="2">The sequence shown here is derived from an EMBL/GenBank/DDBJ whole genome shotgun (WGS) entry which is preliminary data.</text>
</comment>
<organism evidence="2 3">
    <name type="scientific">Ramalina farinacea</name>
    <dbReference type="NCBI Taxonomy" id="258253"/>
    <lineage>
        <taxon>Eukaryota</taxon>
        <taxon>Fungi</taxon>
        <taxon>Dikarya</taxon>
        <taxon>Ascomycota</taxon>
        <taxon>Pezizomycotina</taxon>
        <taxon>Lecanoromycetes</taxon>
        <taxon>OSLEUM clade</taxon>
        <taxon>Lecanoromycetidae</taxon>
        <taxon>Lecanorales</taxon>
        <taxon>Lecanorineae</taxon>
        <taxon>Ramalinaceae</taxon>
        <taxon>Ramalina</taxon>
    </lineage>
</organism>
<dbReference type="Proteomes" id="UP001161017">
    <property type="component" value="Unassembled WGS sequence"/>
</dbReference>
<evidence type="ECO:0000313" key="2">
    <source>
        <dbReference type="EMBL" id="MDI1489511.1"/>
    </source>
</evidence>
<name>A0AA43TS68_9LECA</name>
<sequence>MADGNTKSKDTKDAQERHAVDFEKDAAEDSNPPPKAGDRDRWRKYWQDDGYSEEEVEEKLNEMDQFPAEERPHSPGISWWDRNRDEAEEDLDEAERYAYSDALEHSPSRSIPSSNGSHKSDSPPHLGQQEDDYCKSGPDAIKGNLKFEA</sequence>
<protein>
    <submittedName>
        <fullName evidence="2">Uncharacterized protein</fullName>
    </submittedName>
</protein>
<feature type="compositionally biased region" description="Basic and acidic residues" evidence="1">
    <location>
        <begin position="58"/>
        <end position="73"/>
    </location>
</feature>
<dbReference type="EMBL" id="JAPUFD010000009">
    <property type="protein sequence ID" value="MDI1489511.1"/>
    <property type="molecule type" value="Genomic_DNA"/>
</dbReference>
<feature type="region of interest" description="Disordered" evidence="1">
    <location>
        <begin position="1"/>
        <end position="149"/>
    </location>
</feature>
<feature type="compositionally biased region" description="Basic and acidic residues" evidence="1">
    <location>
        <begin position="1"/>
        <end position="27"/>
    </location>
</feature>
<evidence type="ECO:0000256" key="1">
    <source>
        <dbReference type="SAM" id="MobiDB-lite"/>
    </source>
</evidence>
<feature type="compositionally biased region" description="Basic and acidic residues" evidence="1">
    <location>
        <begin position="36"/>
        <end position="47"/>
    </location>
</feature>
<proteinExistence type="predicted"/>